<evidence type="ECO:0000313" key="13">
    <source>
        <dbReference type="EMBL" id="QQL50849.1"/>
    </source>
</evidence>
<organism evidence="13 14">
    <name type="scientific">Mucilaginibacter ginkgonis</name>
    <dbReference type="NCBI Taxonomy" id="2682091"/>
    <lineage>
        <taxon>Bacteria</taxon>
        <taxon>Pseudomonadati</taxon>
        <taxon>Bacteroidota</taxon>
        <taxon>Sphingobacteriia</taxon>
        <taxon>Sphingobacteriales</taxon>
        <taxon>Sphingobacteriaceae</taxon>
        <taxon>Mucilaginibacter</taxon>
    </lineage>
</organism>
<dbReference type="PANTHER" id="PTHR42701">
    <property type="entry name" value="IMIDAZOLE GLYCEROL PHOSPHATE SYNTHASE SUBUNIT HISH"/>
    <property type="match status" value="1"/>
</dbReference>
<reference evidence="13 14" key="1">
    <citation type="submission" date="2020-12" db="EMBL/GenBank/DDBJ databases">
        <title>HMF7856_wgs.fasta genome submission.</title>
        <authorList>
            <person name="Kang H."/>
            <person name="Kim H."/>
            <person name="Joh K."/>
        </authorList>
    </citation>
    <scope>NUCLEOTIDE SEQUENCE [LARGE SCALE GENOMIC DNA]</scope>
    <source>
        <strain evidence="13 14">HMF7856</strain>
    </source>
</reference>
<protein>
    <recommendedName>
        <fullName evidence="10">Imidazole glycerol phosphate synthase subunit HisH</fullName>
        <ecNumber evidence="10">4.3.2.10</ecNumber>
    </recommendedName>
    <alternativeName>
        <fullName evidence="10">IGP synthase glutaminase subunit</fullName>
        <ecNumber evidence="10">3.5.1.2</ecNumber>
    </alternativeName>
    <alternativeName>
        <fullName evidence="10">IGP synthase subunit HisH</fullName>
    </alternativeName>
    <alternativeName>
        <fullName evidence="10">ImGP synthase subunit HisH</fullName>
        <shortName evidence="10">IGPS subunit HisH</shortName>
    </alternativeName>
</protein>
<keyword evidence="14" id="KW-1185">Reference proteome</keyword>
<keyword evidence="3 10" id="KW-0028">Amino-acid biosynthesis</keyword>
<dbReference type="PROSITE" id="PS51273">
    <property type="entry name" value="GATASE_TYPE_1"/>
    <property type="match status" value="1"/>
</dbReference>
<sequence>MITIVDYGLGNLGSIKNMLKKVGSTVEITDDLEKIERAEKLILPGVGAFDDGMSKLHERGLTQLLNKKVLEDKTPILGVCLGMQLMTQKSEEGSLSGLGWIEGEAKKFTVGSDDQKLRIPHMGWNVIKPEDGFQSGIFSSKEEELRFYFVHSFYVELKNAKEVAAYSNYGKPFVSAFKKDNIYGMQFHPEKSHRFGMDVFKNFVNI</sequence>
<dbReference type="RefSeq" id="WP_157526652.1">
    <property type="nucleotide sequence ID" value="NZ_CP066775.1"/>
</dbReference>
<dbReference type="NCBIfam" id="TIGR01855">
    <property type="entry name" value="IMP_synth_hisH"/>
    <property type="match status" value="1"/>
</dbReference>
<comment type="pathway">
    <text evidence="1 10">Amino-acid biosynthesis; L-histidine biosynthesis; L-histidine from 5-phospho-alpha-D-ribose 1-diphosphate: step 5/9.</text>
</comment>
<evidence type="ECO:0000256" key="10">
    <source>
        <dbReference type="HAMAP-Rule" id="MF_00278"/>
    </source>
</evidence>
<dbReference type="KEGG" id="mgik:GO620_005160"/>
<feature type="active site" evidence="10 11">
    <location>
        <position position="190"/>
    </location>
</feature>
<evidence type="ECO:0000256" key="8">
    <source>
        <dbReference type="ARBA" id="ARBA00047838"/>
    </source>
</evidence>
<dbReference type="Gene3D" id="3.40.50.880">
    <property type="match status" value="1"/>
</dbReference>
<comment type="function">
    <text evidence="10">IGPS catalyzes the conversion of PRFAR and glutamine to IGP, AICAR and glutamate. The HisH subunit catalyzes the hydrolysis of glutamine to glutamate and ammonia as part of the synthesis of IGP and AICAR. The resulting ammonia molecule is channeled to the active site of HisF.</text>
</comment>
<dbReference type="EC" id="3.5.1.2" evidence="10"/>
<dbReference type="CDD" id="cd01748">
    <property type="entry name" value="GATase1_IGP_Synthase"/>
    <property type="match status" value="1"/>
</dbReference>
<feature type="active site" description="Nucleophile" evidence="10 11">
    <location>
        <position position="80"/>
    </location>
</feature>
<keyword evidence="6 10" id="KW-0368">Histidine biosynthesis</keyword>
<evidence type="ECO:0000259" key="12">
    <source>
        <dbReference type="Pfam" id="PF00117"/>
    </source>
</evidence>
<evidence type="ECO:0000256" key="6">
    <source>
        <dbReference type="ARBA" id="ARBA00023102"/>
    </source>
</evidence>
<evidence type="ECO:0000256" key="7">
    <source>
        <dbReference type="ARBA" id="ARBA00023239"/>
    </source>
</evidence>
<comment type="subunit">
    <text evidence="2 10">Heterodimer of HisH and HisF.</text>
</comment>
<dbReference type="SUPFAM" id="SSF52317">
    <property type="entry name" value="Class I glutamine amidotransferase-like"/>
    <property type="match status" value="1"/>
</dbReference>
<dbReference type="Pfam" id="PF00117">
    <property type="entry name" value="GATase"/>
    <property type="match status" value="1"/>
</dbReference>
<dbReference type="EC" id="4.3.2.10" evidence="10"/>
<dbReference type="Proteomes" id="UP000429232">
    <property type="component" value="Chromosome"/>
</dbReference>
<feature type="active site" evidence="10 11">
    <location>
        <position position="188"/>
    </location>
</feature>
<evidence type="ECO:0000313" key="14">
    <source>
        <dbReference type="Proteomes" id="UP000429232"/>
    </source>
</evidence>
<dbReference type="HAMAP" id="MF_00278">
    <property type="entry name" value="HisH"/>
    <property type="match status" value="1"/>
</dbReference>
<dbReference type="GO" id="GO:0000105">
    <property type="term" value="P:L-histidine biosynthetic process"/>
    <property type="evidence" value="ECO:0007669"/>
    <property type="project" value="UniProtKB-UniRule"/>
</dbReference>
<keyword evidence="10" id="KW-0963">Cytoplasm</keyword>
<dbReference type="EMBL" id="CP066775">
    <property type="protein sequence ID" value="QQL50849.1"/>
    <property type="molecule type" value="Genomic_DNA"/>
</dbReference>
<proteinExistence type="inferred from homology"/>
<evidence type="ECO:0000256" key="4">
    <source>
        <dbReference type="ARBA" id="ARBA00022801"/>
    </source>
</evidence>
<feature type="domain" description="Glutamine amidotransferase" evidence="12">
    <location>
        <begin position="4"/>
        <end position="204"/>
    </location>
</feature>
<dbReference type="AlphaFoldDB" id="A0A6I4I6V0"/>
<name>A0A6I4I6V0_9SPHI</name>
<accession>A0A6I4I6V0</accession>
<comment type="catalytic activity">
    <reaction evidence="8 10">
        <text>5-[(5-phospho-1-deoxy-D-ribulos-1-ylimino)methylamino]-1-(5-phospho-beta-D-ribosyl)imidazole-4-carboxamide + L-glutamine = D-erythro-1-(imidazol-4-yl)glycerol 3-phosphate + 5-amino-1-(5-phospho-beta-D-ribosyl)imidazole-4-carboxamide + L-glutamate + H(+)</text>
        <dbReference type="Rhea" id="RHEA:24793"/>
        <dbReference type="ChEBI" id="CHEBI:15378"/>
        <dbReference type="ChEBI" id="CHEBI:29985"/>
        <dbReference type="ChEBI" id="CHEBI:58278"/>
        <dbReference type="ChEBI" id="CHEBI:58359"/>
        <dbReference type="ChEBI" id="CHEBI:58475"/>
        <dbReference type="ChEBI" id="CHEBI:58525"/>
        <dbReference type="EC" id="4.3.2.10"/>
    </reaction>
</comment>
<dbReference type="InterPro" id="IPR010139">
    <property type="entry name" value="Imidazole-glycPsynth_HisH"/>
</dbReference>
<dbReference type="PANTHER" id="PTHR42701:SF1">
    <property type="entry name" value="IMIDAZOLE GLYCEROL PHOSPHATE SYNTHASE SUBUNIT HISH"/>
    <property type="match status" value="1"/>
</dbReference>
<dbReference type="GO" id="GO:0005737">
    <property type="term" value="C:cytoplasm"/>
    <property type="evidence" value="ECO:0007669"/>
    <property type="project" value="UniProtKB-SubCell"/>
</dbReference>
<evidence type="ECO:0000256" key="2">
    <source>
        <dbReference type="ARBA" id="ARBA00011152"/>
    </source>
</evidence>
<dbReference type="GO" id="GO:0016829">
    <property type="term" value="F:lyase activity"/>
    <property type="evidence" value="ECO:0007669"/>
    <property type="project" value="UniProtKB-KW"/>
</dbReference>
<dbReference type="GO" id="GO:0004359">
    <property type="term" value="F:glutaminase activity"/>
    <property type="evidence" value="ECO:0007669"/>
    <property type="project" value="UniProtKB-EC"/>
</dbReference>
<evidence type="ECO:0000256" key="3">
    <source>
        <dbReference type="ARBA" id="ARBA00022605"/>
    </source>
</evidence>
<comment type="subcellular location">
    <subcellularLocation>
        <location evidence="10">Cytoplasm</location>
    </subcellularLocation>
</comment>
<dbReference type="UniPathway" id="UPA00031">
    <property type="reaction ID" value="UER00010"/>
</dbReference>
<keyword evidence="7 10" id="KW-0456">Lyase</keyword>
<keyword evidence="5 10" id="KW-0315">Glutamine amidotransferase</keyword>
<dbReference type="GO" id="GO:0000107">
    <property type="term" value="F:imidazoleglycerol-phosphate synthase activity"/>
    <property type="evidence" value="ECO:0007669"/>
    <property type="project" value="UniProtKB-UniRule"/>
</dbReference>
<evidence type="ECO:0000256" key="1">
    <source>
        <dbReference type="ARBA" id="ARBA00005091"/>
    </source>
</evidence>
<dbReference type="InterPro" id="IPR029062">
    <property type="entry name" value="Class_I_gatase-like"/>
</dbReference>
<keyword evidence="4 10" id="KW-0378">Hydrolase</keyword>
<dbReference type="InterPro" id="IPR017926">
    <property type="entry name" value="GATASE"/>
</dbReference>
<gene>
    <name evidence="10 13" type="primary">hisH</name>
    <name evidence="13" type="ORF">GO620_005160</name>
</gene>
<evidence type="ECO:0000256" key="11">
    <source>
        <dbReference type="PIRSR" id="PIRSR000495-1"/>
    </source>
</evidence>
<evidence type="ECO:0000256" key="5">
    <source>
        <dbReference type="ARBA" id="ARBA00022962"/>
    </source>
</evidence>
<comment type="catalytic activity">
    <reaction evidence="9 10">
        <text>L-glutamine + H2O = L-glutamate + NH4(+)</text>
        <dbReference type="Rhea" id="RHEA:15889"/>
        <dbReference type="ChEBI" id="CHEBI:15377"/>
        <dbReference type="ChEBI" id="CHEBI:28938"/>
        <dbReference type="ChEBI" id="CHEBI:29985"/>
        <dbReference type="ChEBI" id="CHEBI:58359"/>
        <dbReference type="EC" id="3.5.1.2"/>
    </reaction>
</comment>
<dbReference type="PIRSF" id="PIRSF000495">
    <property type="entry name" value="Amidotransf_hisH"/>
    <property type="match status" value="1"/>
</dbReference>
<evidence type="ECO:0000256" key="9">
    <source>
        <dbReference type="ARBA" id="ARBA00049534"/>
    </source>
</evidence>